<dbReference type="SUPFAM" id="SSF88713">
    <property type="entry name" value="Glycoside hydrolase/deacetylase"/>
    <property type="match status" value="1"/>
</dbReference>
<feature type="domain" description="NodB homology" evidence="2">
    <location>
        <begin position="117"/>
        <end position="371"/>
    </location>
</feature>
<dbReference type="Gene3D" id="3.20.20.370">
    <property type="entry name" value="Glycoside hydrolase/deacetylase"/>
    <property type="match status" value="1"/>
</dbReference>
<evidence type="ECO:0000256" key="1">
    <source>
        <dbReference type="ARBA" id="ARBA00022729"/>
    </source>
</evidence>
<accession>A0A4P7UJP7</accession>
<dbReference type="Pfam" id="PF01522">
    <property type="entry name" value="Polysacc_deac_1"/>
    <property type="match status" value="1"/>
</dbReference>
<evidence type="ECO:0000313" key="4">
    <source>
        <dbReference type="Proteomes" id="UP000297065"/>
    </source>
</evidence>
<dbReference type="Proteomes" id="UP000297065">
    <property type="component" value="Chromosome"/>
</dbReference>
<sequence length="371" mass="41828">MPPFSNACEPCWPVYAACGIPQRDDMLPLAVKSLVVKATRAMGQLPGIDCLCAPLRGNPVIVGYHRVLQHDQWQQYPCIHADLAVTPARFAEHMAYWAANAHAVSMDDVARGNLPQQAVAVGFDDFYADVAHYALPILEKFNIPAVLYLCTDFVDGDPFLWWYGIDAAVNSGKQQLDAYFAGAHFTGPLRTPLQRLTMFRRLNTFCFRLEEEQQRLFIDSLGTTRHCRQPDAMPTWEMVARLAEHPLITIGAHTLNHGALGTLADKECQRQMEQSRLRIEEMLGKPVRHLAYPFGGYNAAWQREYKMAARLDFATAVTTERGTNSPATSPHALFRSVILQEHDECMLRSLNTGWDNALRRVRQRMTGRTNA</sequence>
<dbReference type="PANTHER" id="PTHR34216:SF7">
    <property type="entry name" value="POLY-BETA-1,6-N-ACETYL-D-GLUCOSAMINE N-DEACETYLASE"/>
    <property type="match status" value="1"/>
</dbReference>
<gene>
    <name evidence="3" type="ORF">DDIC_02525</name>
</gene>
<proteinExistence type="predicted"/>
<reference evidence="3 4" key="1">
    <citation type="submission" date="2019-02" db="EMBL/GenBank/DDBJ databases">
        <title>Complete Genome Sequence of Desulfovibrio desulfuricans IC1, a Sulfonate Utilizing Anaerobe.</title>
        <authorList>
            <person name="Day L.A."/>
            <person name="De Leon K.B."/>
            <person name="Wall J.D."/>
        </authorList>
    </citation>
    <scope>NUCLEOTIDE SEQUENCE [LARGE SCALE GENOMIC DNA]</scope>
    <source>
        <strain evidence="3 4">IC1</strain>
    </source>
</reference>
<dbReference type="PROSITE" id="PS51677">
    <property type="entry name" value="NODB"/>
    <property type="match status" value="1"/>
</dbReference>
<dbReference type="InterPro" id="IPR011330">
    <property type="entry name" value="Glyco_hydro/deAcase_b/a-brl"/>
</dbReference>
<organism evidence="3 4">
    <name type="scientific">Desulfovibrio desulfuricans</name>
    <dbReference type="NCBI Taxonomy" id="876"/>
    <lineage>
        <taxon>Bacteria</taxon>
        <taxon>Pseudomonadati</taxon>
        <taxon>Thermodesulfobacteriota</taxon>
        <taxon>Desulfovibrionia</taxon>
        <taxon>Desulfovibrionales</taxon>
        <taxon>Desulfovibrionaceae</taxon>
        <taxon>Desulfovibrio</taxon>
    </lineage>
</organism>
<name>A0A4P7UJP7_DESDE</name>
<keyword evidence="1" id="KW-0732">Signal</keyword>
<evidence type="ECO:0000259" key="2">
    <source>
        <dbReference type="PROSITE" id="PS51677"/>
    </source>
</evidence>
<dbReference type="InterPro" id="IPR051398">
    <property type="entry name" value="Polysacch_Deacetylase"/>
</dbReference>
<dbReference type="InterPro" id="IPR002509">
    <property type="entry name" value="NODB_dom"/>
</dbReference>
<protein>
    <recommendedName>
        <fullName evidence="2">NodB homology domain-containing protein</fullName>
    </recommendedName>
</protein>
<dbReference type="AlphaFoldDB" id="A0A4P7UJP7"/>
<evidence type="ECO:0000313" key="3">
    <source>
        <dbReference type="EMBL" id="QCC84771.1"/>
    </source>
</evidence>
<dbReference type="GO" id="GO:0005975">
    <property type="term" value="P:carbohydrate metabolic process"/>
    <property type="evidence" value="ECO:0007669"/>
    <property type="project" value="InterPro"/>
</dbReference>
<dbReference type="EMBL" id="CP036295">
    <property type="protein sequence ID" value="QCC84771.1"/>
    <property type="molecule type" value="Genomic_DNA"/>
</dbReference>
<dbReference type="GO" id="GO:0016810">
    <property type="term" value="F:hydrolase activity, acting on carbon-nitrogen (but not peptide) bonds"/>
    <property type="evidence" value="ECO:0007669"/>
    <property type="project" value="InterPro"/>
</dbReference>
<dbReference type="PANTHER" id="PTHR34216">
    <property type="match status" value="1"/>
</dbReference>
<dbReference type="OrthoDB" id="9790710at2"/>